<accession>A0AA36M3R5</accession>
<comment type="caution">
    <text evidence="2">The sequence shown here is derived from an EMBL/GenBank/DDBJ whole genome shotgun (WGS) entry which is preliminary data.</text>
</comment>
<feature type="compositionally biased region" description="Basic residues" evidence="1">
    <location>
        <begin position="40"/>
        <end position="51"/>
    </location>
</feature>
<dbReference type="EMBL" id="CATQJL010000223">
    <property type="protein sequence ID" value="CAJ0597679.1"/>
    <property type="molecule type" value="Genomic_DNA"/>
</dbReference>
<feature type="region of interest" description="Disordered" evidence="1">
    <location>
        <begin position="1"/>
        <end position="105"/>
    </location>
</feature>
<name>A0AA36M3R5_CYLNA</name>
<evidence type="ECO:0000256" key="1">
    <source>
        <dbReference type="SAM" id="MobiDB-lite"/>
    </source>
</evidence>
<sequence length="105" mass="11734">MMSSSDLPSTSASVSRIAARRSSADLSQETPEAADPLAHMHMHRTRVRTAARRTSAVERVRLRRSQTPEEERGRLVATRVPNCDHRQRPSANAHEVPPVTEHYLG</sequence>
<keyword evidence="3" id="KW-1185">Reference proteome</keyword>
<evidence type="ECO:0000313" key="3">
    <source>
        <dbReference type="Proteomes" id="UP001176961"/>
    </source>
</evidence>
<feature type="compositionally biased region" description="Low complexity" evidence="1">
    <location>
        <begin position="9"/>
        <end position="27"/>
    </location>
</feature>
<dbReference type="AlphaFoldDB" id="A0AA36M3R5"/>
<gene>
    <name evidence="2" type="ORF">CYNAS_LOCUS9662</name>
</gene>
<protein>
    <submittedName>
        <fullName evidence="2">Uncharacterized protein</fullName>
    </submittedName>
</protein>
<evidence type="ECO:0000313" key="2">
    <source>
        <dbReference type="EMBL" id="CAJ0597679.1"/>
    </source>
</evidence>
<dbReference type="Proteomes" id="UP001176961">
    <property type="component" value="Unassembled WGS sequence"/>
</dbReference>
<feature type="compositionally biased region" description="Basic and acidic residues" evidence="1">
    <location>
        <begin position="55"/>
        <end position="74"/>
    </location>
</feature>
<proteinExistence type="predicted"/>
<organism evidence="2 3">
    <name type="scientific">Cylicocyclus nassatus</name>
    <name type="common">Nematode worm</name>
    <dbReference type="NCBI Taxonomy" id="53992"/>
    <lineage>
        <taxon>Eukaryota</taxon>
        <taxon>Metazoa</taxon>
        <taxon>Ecdysozoa</taxon>
        <taxon>Nematoda</taxon>
        <taxon>Chromadorea</taxon>
        <taxon>Rhabditida</taxon>
        <taxon>Rhabditina</taxon>
        <taxon>Rhabditomorpha</taxon>
        <taxon>Strongyloidea</taxon>
        <taxon>Strongylidae</taxon>
        <taxon>Cylicocyclus</taxon>
    </lineage>
</organism>
<reference evidence="2" key="1">
    <citation type="submission" date="2023-07" db="EMBL/GenBank/DDBJ databases">
        <authorList>
            <consortium name="CYATHOMIX"/>
        </authorList>
    </citation>
    <scope>NUCLEOTIDE SEQUENCE</scope>
    <source>
        <strain evidence="2">N/A</strain>
    </source>
</reference>